<dbReference type="EMBL" id="FRCX01000027">
    <property type="protein sequence ID" value="SHN44807.1"/>
    <property type="molecule type" value="Genomic_DNA"/>
</dbReference>
<proteinExistence type="predicted"/>
<evidence type="ECO:0000313" key="2">
    <source>
        <dbReference type="EMBL" id="SHN44807.1"/>
    </source>
</evidence>
<dbReference type="Proteomes" id="UP000184339">
    <property type="component" value="Unassembled WGS sequence"/>
</dbReference>
<organism evidence="2 3">
    <name type="scientific">Duganella sacchari</name>
    <dbReference type="NCBI Taxonomy" id="551987"/>
    <lineage>
        <taxon>Bacteria</taxon>
        <taxon>Pseudomonadati</taxon>
        <taxon>Pseudomonadota</taxon>
        <taxon>Betaproteobacteria</taxon>
        <taxon>Burkholderiales</taxon>
        <taxon>Oxalobacteraceae</taxon>
        <taxon>Telluria group</taxon>
        <taxon>Duganella</taxon>
    </lineage>
</organism>
<accession>A0A1M7RER1</accession>
<dbReference type="Pfam" id="PF06527">
    <property type="entry name" value="TniQ"/>
    <property type="match status" value="1"/>
</dbReference>
<gene>
    <name evidence="2" type="ORF">SAMN05192549_1273</name>
</gene>
<dbReference type="InterPro" id="IPR009492">
    <property type="entry name" value="TniQ"/>
</dbReference>
<protein>
    <submittedName>
        <fullName evidence="2">TniQ protein</fullName>
    </submittedName>
</protein>
<dbReference type="AlphaFoldDB" id="A0A1M7RER1"/>
<dbReference type="STRING" id="551987.SAMN05192549_1273"/>
<feature type="domain" description="TniQ" evidence="1">
    <location>
        <begin position="24"/>
        <end position="162"/>
    </location>
</feature>
<evidence type="ECO:0000259" key="1">
    <source>
        <dbReference type="Pfam" id="PF06527"/>
    </source>
</evidence>
<sequence>MHPTHYSWHAGENSLGKAIWPVPLALSPDELLSTWIVRLALANGCEPLVLTGFLWPGWRPWTIDLDRASDFSYLEPLSKYSGIRIGSLVAASLRAVARATTGTSKKPNTTGPWILSLGTRNRKRLGGLQYCSYCFNGDATPFYRLQWRLAWHTCCPNHQVILNDRCFWCRAAIEPHRLTTRNSNTAYCARCGDNHGDSLHLRAVSSAMAFQSLADAVVCSGVGRYGPVLMTACEWFIVVRYFLMLLRCTTRHPNSNLTKCLVSIHSQVGTLKSTMSGLPFELLPPFERAQMLCCVYGLVQAGPKELKAAMISWGLTSATMMQDWPSVPYPINELVNALPSRRRTRKRSGKCSQKPKPPQVVMRMWAKLCRKNYG</sequence>
<reference evidence="3" key="1">
    <citation type="submission" date="2016-11" db="EMBL/GenBank/DDBJ databases">
        <authorList>
            <person name="Varghese N."/>
            <person name="Submissions S."/>
        </authorList>
    </citation>
    <scope>NUCLEOTIDE SEQUENCE [LARGE SCALE GENOMIC DNA]</scope>
    <source>
        <strain evidence="3">Sac-22</strain>
    </source>
</reference>
<name>A0A1M7RER1_9BURK</name>
<evidence type="ECO:0000313" key="3">
    <source>
        <dbReference type="Proteomes" id="UP000184339"/>
    </source>
</evidence>
<keyword evidence="3" id="KW-1185">Reference proteome</keyword>